<reference evidence="1" key="1">
    <citation type="submission" date="2022-11" db="EMBL/GenBank/DDBJ databases">
        <title>Genome Sequence of Nemania bipapillata.</title>
        <authorList>
            <person name="Buettner E."/>
        </authorList>
    </citation>
    <scope>NUCLEOTIDE SEQUENCE</scope>
    <source>
        <strain evidence="1">CP14</strain>
    </source>
</reference>
<name>A0ACC2HYY9_9PEZI</name>
<evidence type="ECO:0000313" key="2">
    <source>
        <dbReference type="Proteomes" id="UP001153334"/>
    </source>
</evidence>
<organism evidence="1 2">
    <name type="scientific">Nemania bipapillata</name>
    <dbReference type="NCBI Taxonomy" id="110536"/>
    <lineage>
        <taxon>Eukaryota</taxon>
        <taxon>Fungi</taxon>
        <taxon>Dikarya</taxon>
        <taxon>Ascomycota</taxon>
        <taxon>Pezizomycotina</taxon>
        <taxon>Sordariomycetes</taxon>
        <taxon>Xylariomycetidae</taxon>
        <taxon>Xylariales</taxon>
        <taxon>Xylariaceae</taxon>
        <taxon>Nemania</taxon>
    </lineage>
</organism>
<keyword evidence="2" id="KW-1185">Reference proteome</keyword>
<dbReference type="EMBL" id="JAPESX010002416">
    <property type="protein sequence ID" value="KAJ8107893.1"/>
    <property type="molecule type" value="Genomic_DNA"/>
</dbReference>
<protein>
    <submittedName>
        <fullName evidence="1">Uncharacterized protein</fullName>
    </submittedName>
</protein>
<proteinExistence type="predicted"/>
<accession>A0ACC2HYY9</accession>
<gene>
    <name evidence="1" type="ORF">ONZ43_g6591</name>
</gene>
<evidence type="ECO:0000313" key="1">
    <source>
        <dbReference type="EMBL" id="KAJ8107893.1"/>
    </source>
</evidence>
<sequence length="261" mass="29943">MSPNGPLSVPVLFQAEFPKLKKLYISSGSTILNARSLSCILQEGLSSLCLRYLDSTAQLISQTRQIHTLENIVLYGSEPIPAGFIMSNKQIRAFALLWHHRDADLRNLLRSFRYFPNLRVLLLIWTGPGIPDESLIELSRLSQVEVLHIGAAFFPEEEWFIHYDKIRQYLGDLVNLRRLVLEQDRDWATDLYKDMILDQAISFVQALPKLEYIVIGETAFTIADENGVREPVMLPLDPDSRDYTRELLRDEFGVGDFLKAF</sequence>
<dbReference type="Proteomes" id="UP001153334">
    <property type="component" value="Unassembled WGS sequence"/>
</dbReference>
<comment type="caution">
    <text evidence="1">The sequence shown here is derived from an EMBL/GenBank/DDBJ whole genome shotgun (WGS) entry which is preliminary data.</text>
</comment>